<comment type="caution">
    <text evidence="2">The sequence shown here is derived from an EMBL/GenBank/DDBJ whole genome shotgun (WGS) entry which is preliminary data.</text>
</comment>
<sequence>MKLNMKNNNLRVRKVKVQVKDKIISYDEYYLVDEFGEEVFNREIEIENDNRLYNIYKRQKNLLTSTEIKEIRKKYGLTQKEYASVIGVGEITVHRFEKGAIQTEAVDSIMRLSNSPNNMYFLLLKNKNNINNSLYKSTLNKVEELMTLKSHELIDINKFNKKTLSFEEENVIDVAENIIKIYNEKVDKLVKEYNIVPEYITTLKLQKLLYYVQAISLQVFEKIAFKEKIMAWSYGPVVNEVYQKYKGNHSNEIKTDNNVKKISNGLEEVINEVIDSYGSMEANKLIDFTHEEDPWRNTEINKEITTDVIKEYFNKVYNV</sequence>
<dbReference type="InterPro" id="IPR022452">
    <property type="entry name" value="MqsA"/>
</dbReference>
<organism evidence="2 3">
    <name type="scientific">Candidatus Onthousia faecipullorum</name>
    <dbReference type="NCBI Taxonomy" id="2840887"/>
    <lineage>
        <taxon>Bacteria</taxon>
        <taxon>Bacillati</taxon>
        <taxon>Bacillota</taxon>
        <taxon>Bacilli</taxon>
        <taxon>Candidatus Onthousia</taxon>
    </lineage>
</organism>
<reference evidence="2" key="2">
    <citation type="journal article" date="2021" name="PeerJ">
        <title>Extensive microbial diversity within the chicken gut microbiome revealed by metagenomics and culture.</title>
        <authorList>
            <person name="Gilroy R."/>
            <person name="Ravi A."/>
            <person name="Getino M."/>
            <person name="Pursley I."/>
            <person name="Horton D.L."/>
            <person name="Alikhan N.F."/>
            <person name="Baker D."/>
            <person name="Gharbi K."/>
            <person name="Hall N."/>
            <person name="Watson M."/>
            <person name="Adriaenssens E.M."/>
            <person name="Foster-Nyarko E."/>
            <person name="Jarju S."/>
            <person name="Secka A."/>
            <person name="Antonio M."/>
            <person name="Oren A."/>
            <person name="Chaudhuri R.R."/>
            <person name="La Ragione R."/>
            <person name="Hildebrand F."/>
            <person name="Pallen M.J."/>
        </authorList>
    </citation>
    <scope>NUCLEOTIDE SEQUENCE</scope>
    <source>
        <strain evidence="2">CHK195-26880</strain>
    </source>
</reference>
<evidence type="ECO:0000313" key="2">
    <source>
        <dbReference type="EMBL" id="HIT37965.1"/>
    </source>
</evidence>
<reference evidence="2" key="1">
    <citation type="submission" date="2020-10" db="EMBL/GenBank/DDBJ databases">
        <authorList>
            <person name="Gilroy R."/>
        </authorList>
    </citation>
    <scope>NUCLEOTIDE SEQUENCE</scope>
    <source>
        <strain evidence="2">CHK195-26880</strain>
    </source>
</reference>
<dbReference type="NCBIfam" id="TIGR03830">
    <property type="entry name" value="CxxCG_CxxCG_HTH"/>
    <property type="match status" value="1"/>
</dbReference>
<accession>A0A9D1GBI1</accession>
<name>A0A9D1GBI1_9FIRM</name>
<dbReference type="Gene3D" id="1.10.260.40">
    <property type="entry name" value="lambda repressor-like DNA-binding domains"/>
    <property type="match status" value="1"/>
</dbReference>
<dbReference type="GO" id="GO:0003677">
    <property type="term" value="F:DNA binding"/>
    <property type="evidence" value="ECO:0007669"/>
    <property type="project" value="InterPro"/>
</dbReference>
<dbReference type="CDD" id="cd00093">
    <property type="entry name" value="HTH_XRE"/>
    <property type="match status" value="1"/>
</dbReference>
<evidence type="ECO:0000313" key="3">
    <source>
        <dbReference type="Proteomes" id="UP000886833"/>
    </source>
</evidence>
<protein>
    <submittedName>
        <fullName evidence="2">DUF4065 domain-containing protein</fullName>
    </submittedName>
</protein>
<dbReference type="AlphaFoldDB" id="A0A9D1GBI1"/>
<evidence type="ECO:0000259" key="1">
    <source>
        <dbReference type="PROSITE" id="PS50943"/>
    </source>
</evidence>
<dbReference type="InterPro" id="IPR025272">
    <property type="entry name" value="SocA_Panacea"/>
</dbReference>
<dbReference type="InterPro" id="IPR001387">
    <property type="entry name" value="Cro/C1-type_HTH"/>
</dbReference>
<dbReference type="Pfam" id="PF01381">
    <property type="entry name" value="HTH_3"/>
    <property type="match status" value="1"/>
</dbReference>
<dbReference type="SUPFAM" id="SSF47413">
    <property type="entry name" value="lambda repressor-like DNA-binding domains"/>
    <property type="match status" value="1"/>
</dbReference>
<dbReference type="Proteomes" id="UP000886833">
    <property type="component" value="Unassembled WGS sequence"/>
</dbReference>
<dbReference type="Pfam" id="PF13274">
    <property type="entry name" value="SocA_Panacea"/>
    <property type="match status" value="1"/>
</dbReference>
<gene>
    <name evidence="2" type="ORF">IAB59_05770</name>
</gene>
<dbReference type="EMBL" id="DVKQ01000074">
    <property type="protein sequence ID" value="HIT37965.1"/>
    <property type="molecule type" value="Genomic_DNA"/>
</dbReference>
<feature type="domain" description="HTH cro/C1-type" evidence="1">
    <location>
        <begin position="68"/>
        <end position="99"/>
    </location>
</feature>
<dbReference type="PROSITE" id="PS50943">
    <property type="entry name" value="HTH_CROC1"/>
    <property type="match status" value="1"/>
</dbReference>
<proteinExistence type="predicted"/>
<dbReference type="InterPro" id="IPR010982">
    <property type="entry name" value="Lambda_DNA-bd_dom_sf"/>
</dbReference>